<protein>
    <recommendedName>
        <fullName evidence="6">TVP38/TMEM64 family membrane protein</fullName>
    </recommendedName>
</protein>
<feature type="transmembrane region" description="Helical" evidence="6">
    <location>
        <begin position="91"/>
        <end position="116"/>
    </location>
</feature>
<feature type="transmembrane region" description="Helical" evidence="6">
    <location>
        <begin position="205"/>
        <end position="222"/>
    </location>
</feature>
<evidence type="ECO:0000313" key="9">
    <source>
        <dbReference type="Proteomes" id="UP001519308"/>
    </source>
</evidence>
<keyword evidence="4 6" id="KW-1133">Transmembrane helix</keyword>
<feature type="transmembrane region" description="Helical" evidence="6">
    <location>
        <begin position="175"/>
        <end position="193"/>
    </location>
</feature>
<name>A0ABS4K9B1_9CLOT</name>
<proteinExistence type="inferred from homology"/>
<sequence>MINKIKISLKSCFENKKFLNITKWSTLLILIIVTLCFTRNIDFLHECTPENVKNYVNSYGVLAPLVYIILFTLSAVTLFPDSVLAISGGMCFGLAGGFIYTLLGALGGATFAYYLAKSLGQNFVKKVMKKDISKLENAMKKGGFYIVFILRLIPLVPFDVISYCAGFTGIKYKDFALGTLIGTIPGIFVYINLGDKTTEIGSSSFYLSIALLIALILGSLYLKKKISLDKIETNNINNQIEENTL</sequence>
<evidence type="ECO:0000256" key="5">
    <source>
        <dbReference type="ARBA" id="ARBA00023136"/>
    </source>
</evidence>
<comment type="caution">
    <text evidence="8">The sequence shown here is derived from an EMBL/GenBank/DDBJ whole genome shotgun (WGS) entry which is preliminary data.</text>
</comment>
<evidence type="ECO:0000256" key="2">
    <source>
        <dbReference type="ARBA" id="ARBA00022475"/>
    </source>
</evidence>
<dbReference type="Proteomes" id="UP001519308">
    <property type="component" value="Unassembled WGS sequence"/>
</dbReference>
<evidence type="ECO:0000256" key="1">
    <source>
        <dbReference type="ARBA" id="ARBA00004651"/>
    </source>
</evidence>
<dbReference type="RefSeq" id="WP_021284628.1">
    <property type="nucleotide sequence ID" value="NZ_JAGGLL010000065.1"/>
</dbReference>
<accession>A0ABS4K9B1</accession>
<evidence type="ECO:0000256" key="6">
    <source>
        <dbReference type="RuleBase" id="RU366058"/>
    </source>
</evidence>
<dbReference type="InterPro" id="IPR015414">
    <property type="entry name" value="TMEM64"/>
</dbReference>
<dbReference type="Pfam" id="PF09335">
    <property type="entry name" value="VTT_dom"/>
    <property type="match status" value="1"/>
</dbReference>
<keyword evidence="2 6" id="KW-1003">Cell membrane</keyword>
<dbReference type="PANTHER" id="PTHR12677:SF59">
    <property type="entry name" value="GOLGI APPARATUS MEMBRANE PROTEIN TVP38-RELATED"/>
    <property type="match status" value="1"/>
</dbReference>
<keyword evidence="5 6" id="KW-0472">Membrane</keyword>
<dbReference type="InterPro" id="IPR032816">
    <property type="entry name" value="VTT_dom"/>
</dbReference>
<reference evidence="8 9" key="1">
    <citation type="submission" date="2021-03" db="EMBL/GenBank/DDBJ databases">
        <title>Genomic Encyclopedia of Type Strains, Phase IV (KMG-IV): sequencing the most valuable type-strain genomes for metagenomic binning, comparative biology and taxonomic classification.</title>
        <authorList>
            <person name="Goeker M."/>
        </authorList>
    </citation>
    <scope>NUCLEOTIDE SEQUENCE [LARGE SCALE GENOMIC DNA]</scope>
    <source>
        <strain evidence="8 9">DSM 28650</strain>
    </source>
</reference>
<gene>
    <name evidence="8" type="ORF">J2Z44_004241</name>
</gene>
<keyword evidence="3 6" id="KW-0812">Transmembrane</keyword>
<feature type="transmembrane region" description="Helical" evidence="6">
    <location>
        <begin position="21"/>
        <end position="41"/>
    </location>
</feature>
<organism evidence="8 9">
    <name type="scientific">Clostridium punense</name>
    <dbReference type="NCBI Taxonomy" id="1054297"/>
    <lineage>
        <taxon>Bacteria</taxon>
        <taxon>Bacillati</taxon>
        <taxon>Bacillota</taxon>
        <taxon>Clostridia</taxon>
        <taxon>Eubacteriales</taxon>
        <taxon>Clostridiaceae</taxon>
        <taxon>Clostridium</taxon>
    </lineage>
</organism>
<comment type="similarity">
    <text evidence="6">Belongs to the TVP38/TMEM64 family.</text>
</comment>
<dbReference type="PANTHER" id="PTHR12677">
    <property type="entry name" value="GOLGI APPARATUS MEMBRANE PROTEIN TVP38-RELATED"/>
    <property type="match status" value="1"/>
</dbReference>
<evidence type="ECO:0000259" key="7">
    <source>
        <dbReference type="Pfam" id="PF09335"/>
    </source>
</evidence>
<feature type="transmembrane region" description="Helical" evidence="6">
    <location>
        <begin position="143"/>
        <end position="163"/>
    </location>
</feature>
<comment type="subcellular location">
    <subcellularLocation>
        <location evidence="1 6">Cell membrane</location>
        <topology evidence="1 6">Multi-pass membrane protein</topology>
    </subcellularLocation>
</comment>
<evidence type="ECO:0000256" key="3">
    <source>
        <dbReference type="ARBA" id="ARBA00022692"/>
    </source>
</evidence>
<dbReference type="EMBL" id="JAGGLL010000065">
    <property type="protein sequence ID" value="MBP2024373.1"/>
    <property type="molecule type" value="Genomic_DNA"/>
</dbReference>
<keyword evidence="9" id="KW-1185">Reference proteome</keyword>
<evidence type="ECO:0000256" key="4">
    <source>
        <dbReference type="ARBA" id="ARBA00022989"/>
    </source>
</evidence>
<feature type="domain" description="VTT" evidence="7">
    <location>
        <begin position="79"/>
        <end position="195"/>
    </location>
</feature>
<evidence type="ECO:0000313" key="8">
    <source>
        <dbReference type="EMBL" id="MBP2024373.1"/>
    </source>
</evidence>
<feature type="transmembrane region" description="Helical" evidence="6">
    <location>
        <begin position="61"/>
        <end position="79"/>
    </location>
</feature>